<feature type="compositionally biased region" description="Low complexity" evidence="11">
    <location>
        <begin position="626"/>
        <end position="651"/>
    </location>
</feature>
<keyword evidence="2" id="KW-0479">Metal-binding</keyword>
<keyword evidence="3" id="KW-0677">Repeat</keyword>
<evidence type="ECO:0000256" key="1">
    <source>
        <dbReference type="ARBA" id="ARBA00004123"/>
    </source>
</evidence>
<evidence type="ECO:0000256" key="5">
    <source>
        <dbReference type="ARBA" id="ARBA00022833"/>
    </source>
</evidence>
<dbReference type="OrthoDB" id="3437960at2759"/>
<gene>
    <name evidence="13" type="ORF">SCODWIG_00240</name>
</gene>
<feature type="compositionally biased region" description="Low complexity" evidence="11">
    <location>
        <begin position="709"/>
        <end position="727"/>
    </location>
</feature>
<dbReference type="InterPro" id="IPR013087">
    <property type="entry name" value="Znf_C2H2_type"/>
</dbReference>
<dbReference type="SUPFAM" id="SSF57667">
    <property type="entry name" value="beta-beta-alpha zinc fingers"/>
    <property type="match status" value="1"/>
</dbReference>
<feature type="region of interest" description="Disordered" evidence="11">
    <location>
        <begin position="439"/>
        <end position="474"/>
    </location>
</feature>
<feature type="compositionally biased region" description="Low complexity" evidence="11">
    <location>
        <begin position="439"/>
        <end position="458"/>
    </location>
</feature>
<protein>
    <recommendedName>
        <fullName evidence="12">C2H2-type domain-containing protein</fullName>
    </recommendedName>
</protein>
<evidence type="ECO:0000256" key="3">
    <source>
        <dbReference type="ARBA" id="ARBA00022737"/>
    </source>
</evidence>
<feature type="compositionally biased region" description="Basic residues" evidence="11">
    <location>
        <begin position="865"/>
        <end position="876"/>
    </location>
</feature>
<dbReference type="AlphaFoldDB" id="A0A376B1I5"/>
<dbReference type="PROSITE" id="PS00028">
    <property type="entry name" value="ZINC_FINGER_C2H2_1"/>
    <property type="match status" value="2"/>
</dbReference>
<dbReference type="PROSITE" id="PS50157">
    <property type="entry name" value="ZINC_FINGER_C2H2_2"/>
    <property type="match status" value="2"/>
</dbReference>
<dbReference type="GO" id="GO:0045944">
    <property type="term" value="P:positive regulation of transcription by RNA polymerase II"/>
    <property type="evidence" value="ECO:0007669"/>
    <property type="project" value="UniProtKB-ARBA"/>
</dbReference>
<accession>A0A376B1I5</accession>
<dbReference type="GO" id="GO:0000978">
    <property type="term" value="F:RNA polymerase II cis-regulatory region sequence-specific DNA binding"/>
    <property type="evidence" value="ECO:0007669"/>
    <property type="project" value="TreeGrafter"/>
</dbReference>
<sequence>MNNINNTLDFNSPPTKINGTTGTTVPLPADDYLEFFNPELNTFTNDEKIMAELEDLEILSIPSPGDIMSFTTNHINNTLNHSNLSSGLVDFLGQQQQQGPGIGGISNNIQEINSCSLKNFDDNGLTAGTKANEKVPNDNTTSQEHKRGLSGTAIFGFYNHDKTLNLSNKTQQELETVNTSKIYKYNSTQENMVANTSVSDTKLTKNPELCSSEFMKQQEDLKLALEQQKILNKKLEEQLRENQIKQESLQKALKKQQQIYSPQRKIPEEKLLDNLSASVQNSPIKQQLSSDGNVYITSNSPQGKYKFPPLSPVSNQQYNTSDDQVLGMGDYTGMVQNSHKPTVTNSLTNNLNMNEGGNDISPIKSEISYNYDTKEDEHAARTLKNKGTSITGSPMKSYGRVQHYYQRQQEEERREISNKRKNRKCASSCASTITAASSSAINNSNNNNHNTDSSSNNDGRIANRNTNCNNPQQTKSYQNRNILQSPLPIFNVSIENITKNNDSPDLGSVSRFAKRNVNDEPGKSVTTISCISSISPKPVMVPHDSKQQCQHQQQDFRPHSAANAVNNVVGLGLRYMQPREQLTKIASTPDTNVYKNIGDVPSSGNSNGLELINRLVLQPPSDMTPNTQRSSSLSTLSSTTTTITTASNNNETNDKNNKAKQYHLTAGPESRFNQAKTPSPILKSQEKFEGKQASLLVMLSPPKGTHYDLNSALSPQLSPSNSNSSSPRRCRKQTTLPPGTIDQYVYELPDKTFLCLYNNCGKHFARRYNIRSHIQTHLSDRPHKCDFPGCTKAFVRNHDLARHKKSHNDKIHVCPCGKSFNREDALLVHKARKICSATAVDNSEGNHKPNGSGGISDVNKMVTKSPRKRGRPRKRMTNGNGIYSTTGSINGNISIGASNSGGNSGNSPVKENIERDNHRITMKIEKDFLNKQKCAENNGEGVGNNNKDVVFNYLSELKPPVFN</sequence>
<evidence type="ECO:0000256" key="2">
    <source>
        <dbReference type="ARBA" id="ARBA00022723"/>
    </source>
</evidence>
<feature type="region of interest" description="Disordered" evidence="11">
    <location>
        <begin position="841"/>
        <end position="911"/>
    </location>
</feature>
<keyword evidence="5" id="KW-0862">Zinc</keyword>
<dbReference type="SMART" id="SM00355">
    <property type="entry name" value="ZnF_C2H2"/>
    <property type="match status" value="2"/>
</dbReference>
<dbReference type="FunFam" id="3.30.160.60:FF:001752">
    <property type="entry name" value="Transcriptional factor SWI5"/>
    <property type="match status" value="1"/>
</dbReference>
<keyword evidence="10" id="KW-0175">Coiled coil</keyword>
<dbReference type="PANTHER" id="PTHR23235">
    <property type="entry name" value="KRUEPPEL-LIKE TRANSCRIPTION FACTOR"/>
    <property type="match status" value="1"/>
</dbReference>
<feature type="compositionally biased region" description="Low complexity" evidence="11">
    <location>
        <begin position="887"/>
        <end position="907"/>
    </location>
</feature>
<dbReference type="Proteomes" id="UP000262825">
    <property type="component" value="Unassembled WGS sequence"/>
</dbReference>
<feature type="coiled-coil region" evidence="10">
    <location>
        <begin position="218"/>
        <end position="255"/>
    </location>
</feature>
<feature type="domain" description="C2H2-type" evidence="12">
    <location>
        <begin position="753"/>
        <end position="782"/>
    </location>
</feature>
<comment type="subcellular location">
    <subcellularLocation>
        <location evidence="1">Nucleus</location>
    </subcellularLocation>
</comment>
<feature type="compositionally biased region" description="Basic and acidic residues" evidence="11">
    <location>
        <begin position="408"/>
        <end position="418"/>
    </location>
</feature>
<evidence type="ECO:0000256" key="11">
    <source>
        <dbReference type="SAM" id="MobiDB-lite"/>
    </source>
</evidence>
<reference evidence="14" key="1">
    <citation type="submission" date="2018-06" db="EMBL/GenBank/DDBJ databases">
        <authorList>
            <person name="Guldener U."/>
        </authorList>
    </citation>
    <scope>NUCLEOTIDE SEQUENCE [LARGE SCALE GENOMIC DNA]</scope>
    <source>
        <strain evidence="14">UTAD17</strain>
    </source>
</reference>
<name>A0A376B1I5_9ASCO</name>
<dbReference type="EMBL" id="UFAJ01000017">
    <property type="protein sequence ID" value="SSD58479.1"/>
    <property type="molecule type" value="Genomic_DNA"/>
</dbReference>
<feature type="region of interest" description="Disordered" evidence="11">
    <location>
        <begin position="620"/>
        <end position="657"/>
    </location>
</feature>
<feature type="compositionally biased region" description="Polar residues" evidence="11">
    <location>
        <begin position="463"/>
        <end position="474"/>
    </location>
</feature>
<evidence type="ECO:0000313" key="14">
    <source>
        <dbReference type="Proteomes" id="UP000262825"/>
    </source>
</evidence>
<proteinExistence type="predicted"/>
<dbReference type="VEuPathDB" id="FungiDB:SCODWIG_00240"/>
<evidence type="ECO:0000256" key="10">
    <source>
        <dbReference type="SAM" id="Coils"/>
    </source>
</evidence>
<dbReference type="GO" id="GO:0000981">
    <property type="term" value="F:DNA-binding transcription factor activity, RNA polymerase II-specific"/>
    <property type="evidence" value="ECO:0007669"/>
    <property type="project" value="TreeGrafter"/>
</dbReference>
<evidence type="ECO:0000256" key="7">
    <source>
        <dbReference type="ARBA" id="ARBA00023163"/>
    </source>
</evidence>
<evidence type="ECO:0000259" key="12">
    <source>
        <dbReference type="PROSITE" id="PS50157"/>
    </source>
</evidence>
<evidence type="ECO:0000256" key="8">
    <source>
        <dbReference type="ARBA" id="ARBA00023242"/>
    </source>
</evidence>
<keyword evidence="14" id="KW-1185">Reference proteome</keyword>
<keyword evidence="8" id="KW-0539">Nucleus</keyword>
<feature type="region of interest" description="Disordered" evidence="11">
    <location>
        <begin position="406"/>
        <end position="427"/>
    </location>
</feature>
<evidence type="ECO:0000256" key="4">
    <source>
        <dbReference type="ARBA" id="ARBA00022771"/>
    </source>
</evidence>
<feature type="compositionally biased region" description="Polar residues" evidence="11">
    <location>
        <begin position="877"/>
        <end position="886"/>
    </location>
</feature>
<dbReference type="PANTHER" id="PTHR23235:SF120">
    <property type="entry name" value="KRUPPEL-LIKE FACTOR 15"/>
    <property type="match status" value="1"/>
</dbReference>
<evidence type="ECO:0000256" key="9">
    <source>
        <dbReference type="PROSITE-ProRule" id="PRU00042"/>
    </source>
</evidence>
<dbReference type="GO" id="GO:0005634">
    <property type="term" value="C:nucleus"/>
    <property type="evidence" value="ECO:0007669"/>
    <property type="project" value="UniProtKB-SubCell"/>
</dbReference>
<evidence type="ECO:0000256" key="6">
    <source>
        <dbReference type="ARBA" id="ARBA00023015"/>
    </source>
</evidence>
<feature type="region of interest" description="Disordered" evidence="11">
    <location>
        <begin position="707"/>
        <end position="736"/>
    </location>
</feature>
<dbReference type="Gene3D" id="3.30.160.60">
    <property type="entry name" value="Classic Zinc Finger"/>
    <property type="match status" value="2"/>
</dbReference>
<feature type="domain" description="C2H2-type" evidence="12">
    <location>
        <begin position="783"/>
        <end position="812"/>
    </location>
</feature>
<organism evidence="13 14">
    <name type="scientific">Saccharomycodes ludwigii</name>
    <dbReference type="NCBI Taxonomy" id="36035"/>
    <lineage>
        <taxon>Eukaryota</taxon>
        <taxon>Fungi</taxon>
        <taxon>Dikarya</taxon>
        <taxon>Ascomycota</taxon>
        <taxon>Saccharomycotina</taxon>
        <taxon>Saccharomycetes</taxon>
        <taxon>Saccharomycodales</taxon>
        <taxon>Saccharomycodaceae</taxon>
        <taxon>Saccharomycodes</taxon>
    </lineage>
</organism>
<keyword evidence="7" id="KW-0804">Transcription</keyword>
<dbReference type="GO" id="GO:0008270">
    <property type="term" value="F:zinc ion binding"/>
    <property type="evidence" value="ECO:0007669"/>
    <property type="project" value="UniProtKB-KW"/>
</dbReference>
<keyword evidence="6" id="KW-0805">Transcription regulation</keyword>
<dbReference type="InterPro" id="IPR036236">
    <property type="entry name" value="Znf_C2H2_sf"/>
</dbReference>
<keyword evidence="4 9" id="KW-0863">Zinc-finger</keyword>
<evidence type="ECO:0000313" key="13">
    <source>
        <dbReference type="EMBL" id="SSD58479.1"/>
    </source>
</evidence>